<dbReference type="SUPFAM" id="SSF81383">
    <property type="entry name" value="F-box domain"/>
    <property type="match status" value="1"/>
</dbReference>
<reference evidence="1 2" key="1">
    <citation type="journal article" date="2013" name="Proc. Natl. Acad. Sci. U.S.A.">
        <title>Fine-scale variation in meiotic recombination in Mimulus inferred from population shotgun sequencing.</title>
        <authorList>
            <person name="Hellsten U."/>
            <person name="Wright K.M."/>
            <person name="Jenkins J."/>
            <person name="Shu S."/>
            <person name="Yuan Y."/>
            <person name="Wessler S.R."/>
            <person name="Schmutz J."/>
            <person name="Willis J.H."/>
            <person name="Rokhsar D.S."/>
        </authorList>
    </citation>
    <scope>NUCLEOTIDE SEQUENCE [LARGE SCALE GENOMIC DNA]</scope>
    <source>
        <strain evidence="2">cv. DUN x IM62</strain>
    </source>
</reference>
<evidence type="ECO:0000313" key="2">
    <source>
        <dbReference type="Proteomes" id="UP000030748"/>
    </source>
</evidence>
<dbReference type="EMBL" id="KI631018">
    <property type="protein sequence ID" value="EYU31159.1"/>
    <property type="molecule type" value="Genomic_DNA"/>
</dbReference>
<dbReference type="PANTHER" id="PTHR35546:SF25">
    <property type="entry name" value="F-BOX DOMAIN-CONTAINING PROTEIN"/>
    <property type="match status" value="1"/>
</dbReference>
<dbReference type="InterPro" id="IPR055290">
    <property type="entry name" value="At3g26010-like"/>
</dbReference>
<dbReference type="AlphaFoldDB" id="A0A022QU93"/>
<organism evidence="1 2">
    <name type="scientific">Erythranthe guttata</name>
    <name type="common">Yellow monkey flower</name>
    <name type="synonym">Mimulus guttatus</name>
    <dbReference type="NCBI Taxonomy" id="4155"/>
    <lineage>
        <taxon>Eukaryota</taxon>
        <taxon>Viridiplantae</taxon>
        <taxon>Streptophyta</taxon>
        <taxon>Embryophyta</taxon>
        <taxon>Tracheophyta</taxon>
        <taxon>Spermatophyta</taxon>
        <taxon>Magnoliopsida</taxon>
        <taxon>eudicotyledons</taxon>
        <taxon>Gunneridae</taxon>
        <taxon>Pentapetalae</taxon>
        <taxon>asterids</taxon>
        <taxon>lamiids</taxon>
        <taxon>Lamiales</taxon>
        <taxon>Phrymaceae</taxon>
        <taxon>Erythranthe</taxon>
    </lineage>
</organism>
<proteinExistence type="predicted"/>
<dbReference type="Proteomes" id="UP000030748">
    <property type="component" value="Unassembled WGS sequence"/>
</dbReference>
<protein>
    <recommendedName>
        <fullName evidence="3">F-box domain-containing protein</fullName>
    </recommendedName>
</protein>
<accession>A0A022QU93</accession>
<dbReference type="STRING" id="4155.A0A022QU93"/>
<evidence type="ECO:0000313" key="1">
    <source>
        <dbReference type="EMBL" id="EYU31159.1"/>
    </source>
</evidence>
<gene>
    <name evidence="1" type="ORF">MIMGU_mgv1a011127mg</name>
</gene>
<dbReference type="eggNOG" id="ENOG502RQDC">
    <property type="taxonomic scope" value="Eukaryota"/>
</dbReference>
<sequence length="292" mass="32611">MKKENKDIKDTVKHIVLPFLPAKTLVRFKSVSKEWENWISSPFLVHEQSYYFKNLSGFFCQHEQGVPTFVSLDQNAYGLPNTSLDFLPEQTNILSSSSGLLLCQGQQENNPYYVCNPATQKWTEIPPHSLYHDSPPAIILAFEPSLLNMRPDYHLICAVPLLGQPVVIFEIQGKACPSPVMGYYMKGIAYWETSNRKLLPVEPRVAVHEIISLPNDSIGTLTQIEGELCYISVCATGSKNGYCVRIYSGIKMGLKCKVGHALSCWELGDGSCWSVCLLLQNKDRSLVSGSGE</sequence>
<evidence type="ECO:0008006" key="3">
    <source>
        <dbReference type="Google" id="ProtNLM"/>
    </source>
</evidence>
<dbReference type="InterPro" id="IPR036047">
    <property type="entry name" value="F-box-like_dom_sf"/>
</dbReference>
<keyword evidence="2" id="KW-1185">Reference proteome</keyword>
<dbReference type="PANTHER" id="PTHR35546">
    <property type="entry name" value="F-BOX PROTEIN INTERACTION DOMAIN PROTEIN-RELATED"/>
    <property type="match status" value="1"/>
</dbReference>
<name>A0A022QU93_ERYGU</name>